<dbReference type="OrthoDB" id="9808602at2"/>
<reference evidence="4 5" key="1">
    <citation type="submission" date="2018-10" db="EMBL/GenBank/DDBJ databases">
        <title>Histidinibacterium lentulum gen. nov., sp. nov., a marine bacterium from the culture broth of Picochlorum sp. 122.</title>
        <authorList>
            <person name="Wang G."/>
        </authorList>
    </citation>
    <scope>NUCLEOTIDE SEQUENCE [LARGE SCALE GENOMIC DNA]</scope>
    <source>
        <strain evidence="4 5">B17</strain>
    </source>
</reference>
<dbReference type="InterPro" id="IPR003362">
    <property type="entry name" value="Bact_transf"/>
</dbReference>
<gene>
    <name evidence="4" type="ORF">EAT49_17075</name>
</gene>
<evidence type="ECO:0000256" key="2">
    <source>
        <dbReference type="ARBA" id="ARBA00023169"/>
    </source>
</evidence>
<organism evidence="4 5">
    <name type="scientific">Histidinibacterium lentulum</name>
    <dbReference type="NCBI Taxonomy" id="2480588"/>
    <lineage>
        <taxon>Bacteria</taxon>
        <taxon>Pseudomonadati</taxon>
        <taxon>Pseudomonadota</taxon>
        <taxon>Alphaproteobacteria</taxon>
        <taxon>Rhodobacterales</taxon>
        <taxon>Paracoccaceae</taxon>
        <taxon>Histidinibacterium</taxon>
    </lineage>
</organism>
<dbReference type="GO" id="GO:0016780">
    <property type="term" value="F:phosphotransferase activity, for other substituted phosphate groups"/>
    <property type="evidence" value="ECO:0007669"/>
    <property type="project" value="TreeGrafter"/>
</dbReference>
<comment type="similarity">
    <text evidence="1">Belongs to the bacterial sugar transferase family.</text>
</comment>
<dbReference type="EMBL" id="RDRB01000010">
    <property type="protein sequence ID" value="ROT97987.1"/>
    <property type="molecule type" value="Genomic_DNA"/>
</dbReference>
<dbReference type="GO" id="GO:0000271">
    <property type="term" value="P:polysaccharide biosynthetic process"/>
    <property type="evidence" value="ECO:0007669"/>
    <property type="project" value="UniProtKB-KW"/>
</dbReference>
<evidence type="ECO:0000259" key="3">
    <source>
        <dbReference type="Pfam" id="PF02397"/>
    </source>
</evidence>
<dbReference type="Pfam" id="PF02397">
    <property type="entry name" value="Bac_transf"/>
    <property type="match status" value="1"/>
</dbReference>
<protein>
    <submittedName>
        <fullName evidence="4">Sugar transferase</fullName>
    </submittedName>
</protein>
<sequence>MFDILFVLLVAPFVLPVVGLLALLVRLDGGPAFYTQDRVGFGGRRFKMYKLRTMVPDAEARLAEHLARDWRAAAEWDLTQKLSDDPRITRIGAVLRCTSLDELPQFFNVLVGDMSIVGPRPFTLAQEATYRATGGTAYFGLRPGLTGPWQVSDRHRSRFIDRKAHDDAYAETQSLSVDLRLIARTVTTMISRSGR</sequence>
<accession>A0A3N2QRZ7</accession>
<dbReference type="AlphaFoldDB" id="A0A3N2QRZ7"/>
<keyword evidence="5" id="KW-1185">Reference proteome</keyword>
<dbReference type="Proteomes" id="UP000268016">
    <property type="component" value="Unassembled WGS sequence"/>
</dbReference>
<dbReference type="PANTHER" id="PTHR30576">
    <property type="entry name" value="COLANIC BIOSYNTHESIS UDP-GLUCOSE LIPID CARRIER TRANSFERASE"/>
    <property type="match status" value="1"/>
</dbReference>
<feature type="domain" description="Bacterial sugar transferase" evidence="3">
    <location>
        <begin position="1"/>
        <end position="190"/>
    </location>
</feature>
<name>A0A3N2QRZ7_9RHOB</name>
<keyword evidence="2" id="KW-0270">Exopolysaccharide synthesis</keyword>
<evidence type="ECO:0000313" key="5">
    <source>
        <dbReference type="Proteomes" id="UP000268016"/>
    </source>
</evidence>
<evidence type="ECO:0000313" key="4">
    <source>
        <dbReference type="EMBL" id="ROT97987.1"/>
    </source>
</evidence>
<keyword evidence="4" id="KW-0808">Transferase</keyword>
<comment type="caution">
    <text evidence="4">The sequence shown here is derived from an EMBL/GenBank/DDBJ whole genome shotgun (WGS) entry which is preliminary data.</text>
</comment>
<proteinExistence type="inferred from homology"/>
<evidence type="ECO:0000256" key="1">
    <source>
        <dbReference type="ARBA" id="ARBA00006464"/>
    </source>
</evidence>
<dbReference type="PANTHER" id="PTHR30576:SF0">
    <property type="entry name" value="UNDECAPRENYL-PHOSPHATE N-ACETYLGALACTOSAMINYL 1-PHOSPHATE TRANSFERASE-RELATED"/>
    <property type="match status" value="1"/>
</dbReference>